<evidence type="ECO:0000313" key="2">
    <source>
        <dbReference type="Proteomes" id="UP000191518"/>
    </source>
</evidence>
<dbReference type="OrthoDB" id="3594103at2759"/>
<dbReference type="Proteomes" id="UP000191518">
    <property type="component" value="Unassembled WGS sequence"/>
</dbReference>
<gene>
    <name evidence="1" type="ORF">PENVUL_c007G01193</name>
</gene>
<evidence type="ECO:0008006" key="3">
    <source>
        <dbReference type="Google" id="ProtNLM"/>
    </source>
</evidence>
<dbReference type="PANTHER" id="PTHR37538">
    <property type="entry name" value="BTB DOMAIN-CONTAINING PROTEIN"/>
    <property type="match status" value="1"/>
</dbReference>
<keyword evidence="2" id="KW-1185">Reference proteome</keyword>
<dbReference type="PANTHER" id="PTHR37538:SF1">
    <property type="entry name" value="BTB DOMAIN-CONTAINING PROTEIN"/>
    <property type="match status" value="1"/>
</dbReference>
<name>A0A1V6S4W4_9EURO</name>
<evidence type="ECO:0000313" key="1">
    <source>
        <dbReference type="EMBL" id="OQE09095.1"/>
    </source>
</evidence>
<dbReference type="EMBL" id="MDYP01000007">
    <property type="protein sequence ID" value="OQE09095.1"/>
    <property type="molecule type" value="Genomic_DNA"/>
</dbReference>
<proteinExistence type="predicted"/>
<reference evidence="2" key="1">
    <citation type="journal article" date="2017" name="Nat. Microbiol.">
        <title>Global analysis of biosynthetic gene clusters reveals vast potential of secondary metabolite production in Penicillium species.</title>
        <authorList>
            <person name="Nielsen J.C."/>
            <person name="Grijseels S."/>
            <person name="Prigent S."/>
            <person name="Ji B."/>
            <person name="Dainat J."/>
            <person name="Nielsen K.F."/>
            <person name="Frisvad J.C."/>
            <person name="Workman M."/>
            <person name="Nielsen J."/>
        </authorList>
    </citation>
    <scope>NUCLEOTIDE SEQUENCE [LARGE SCALE GENOMIC DNA]</scope>
    <source>
        <strain evidence="2">IBT 29486</strain>
    </source>
</reference>
<dbReference type="STRING" id="29845.A0A1V6S4W4"/>
<comment type="caution">
    <text evidence="1">The sequence shown here is derived from an EMBL/GenBank/DDBJ whole genome shotgun (WGS) entry which is preliminary data.</text>
</comment>
<protein>
    <recommendedName>
        <fullName evidence="3">BTB domain-containing protein</fullName>
    </recommendedName>
</protein>
<sequence length="386" mass="43761">MIQNLSDQTSTDSESLNSSQKFPKIEYNQPLSSSYEHPIVTICIGEKKYGILRSHIRKYPLLGHYSPQDTYVALSDVDGDVGHTLVHFLYSGTYETINSPLDENVSYIGREYQRSVMVYYASRKYNITDLEILARKYIEYFGEAISTFEILCSTREIFSKLPEDEVWLPSYVRKVLQRSFVPGTLPLNIDDLSEVLKDHDSLSRVVMLSMIEILSSHIQHLEKGSESQHHFALGVPPGFKTELLVPNDWGTTGGAKTNEMKSADEPTPTKNLVVVEERSITSEDWSAPEDYPSVEEYPAPAEYASTEEYPPVEEYPAPVEYPPWWHVKTGRADAKESLAKILLPDVALYHDWETLSSAETRKRGKRLKRRGLPIPDANGVISIPLI</sequence>
<accession>A0A1V6S4W4</accession>
<dbReference type="AlphaFoldDB" id="A0A1V6S4W4"/>
<organism evidence="1 2">
    <name type="scientific">Penicillium vulpinum</name>
    <dbReference type="NCBI Taxonomy" id="29845"/>
    <lineage>
        <taxon>Eukaryota</taxon>
        <taxon>Fungi</taxon>
        <taxon>Dikarya</taxon>
        <taxon>Ascomycota</taxon>
        <taxon>Pezizomycotina</taxon>
        <taxon>Eurotiomycetes</taxon>
        <taxon>Eurotiomycetidae</taxon>
        <taxon>Eurotiales</taxon>
        <taxon>Aspergillaceae</taxon>
        <taxon>Penicillium</taxon>
    </lineage>
</organism>